<gene>
    <name evidence="1" type="ORF">CGC54_08155</name>
</gene>
<dbReference type="CDD" id="cd16377">
    <property type="entry name" value="23S_rRNA_IVP_like"/>
    <property type="match status" value="1"/>
</dbReference>
<proteinExistence type="predicted"/>
<dbReference type="Pfam" id="PF05635">
    <property type="entry name" value="23S_rRNA_IVP"/>
    <property type="match status" value="1"/>
</dbReference>
<name>A0AAC9Z4G7_9FLAO</name>
<evidence type="ECO:0000313" key="1">
    <source>
        <dbReference type="EMBL" id="ATA94301.1"/>
    </source>
</evidence>
<dbReference type="InterPro" id="IPR036583">
    <property type="entry name" value="23S_rRNA_IVS_sf"/>
</dbReference>
<dbReference type="AlphaFoldDB" id="A0AAC9Z4G7"/>
<dbReference type="EMBL" id="CP022389">
    <property type="protein sequence ID" value="ATA94301.1"/>
    <property type="molecule type" value="Genomic_DNA"/>
</dbReference>
<evidence type="ECO:0000313" key="2">
    <source>
        <dbReference type="Proteomes" id="UP000243753"/>
    </source>
</evidence>
<dbReference type="NCBIfam" id="TIGR02436">
    <property type="entry name" value="four helix bundle protein"/>
    <property type="match status" value="1"/>
</dbReference>
<dbReference type="Gene3D" id="1.20.1440.60">
    <property type="entry name" value="23S rRNA-intervening sequence"/>
    <property type="match status" value="1"/>
</dbReference>
<organism evidence="1 2">
    <name type="scientific">Capnocytophaga canimorsus</name>
    <dbReference type="NCBI Taxonomy" id="28188"/>
    <lineage>
        <taxon>Bacteria</taxon>
        <taxon>Pseudomonadati</taxon>
        <taxon>Bacteroidota</taxon>
        <taxon>Flavobacteriia</taxon>
        <taxon>Flavobacteriales</taxon>
        <taxon>Flavobacteriaceae</taxon>
        <taxon>Capnocytophaga</taxon>
    </lineage>
</organism>
<protein>
    <submittedName>
        <fullName evidence="1">Four helix bundle protein</fullName>
    </submittedName>
</protein>
<dbReference type="PANTHER" id="PTHR38471">
    <property type="entry name" value="FOUR HELIX BUNDLE PROTEIN"/>
    <property type="match status" value="1"/>
</dbReference>
<sequence length="118" mass="13765">MDRIDSYKDLIVWQKSVKLVSKVYEITRLFPEEEKFGLTSQIRRSTVSIPSNIAEGYGRGSSKTYLQFLSIARGSLFELETQFHIARRLRFITENNEIEYIISEISKMLNALINKIKN</sequence>
<dbReference type="NCBIfam" id="NF008911">
    <property type="entry name" value="PRK12275.1-2"/>
    <property type="match status" value="1"/>
</dbReference>
<accession>A0AAC9Z4G7</accession>
<dbReference type="RefSeq" id="WP_095919627.1">
    <property type="nucleotide sequence ID" value="NZ_CP022389.1"/>
</dbReference>
<dbReference type="Proteomes" id="UP000243753">
    <property type="component" value="Chromosome"/>
</dbReference>
<dbReference type="SUPFAM" id="SSF158446">
    <property type="entry name" value="IVS-encoded protein-like"/>
    <property type="match status" value="1"/>
</dbReference>
<dbReference type="InterPro" id="IPR012657">
    <property type="entry name" value="23S_rRNA-intervening_sequence"/>
</dbReference>
<reference evidence="2" key="1">
    <citation type="submission" date="2017-06" db="EMBL/GenBank/DDBJ databases">
        <title>Capnocytophaga spp. assemblies.</title>
        <authorList>
            <person name="Gulvik C.A."/>
        </authorList>
    </citation>
    <scope>NUCLEOTIDE SEQUENCE [LARGE SCALE GENOMIC DNA]</scope>
    <source>
        <strain evidence="2">H3936</strain>
    </source>
</reference>
<dbReference type="PANTHER" id="PTHR38471:SF2">
    <property type="entry name" value="FOUR HELIX BUNDLE PROTEIN"/>
    <property type="match status" value="1"/>
</dbReference>